<sequence length="477" mass="51587">MADRMARQVYILWDESASPKASLGGYTVVAAIRTFASRLGVIKAVKYYADISTNSKARILPGLASELQCSGVSVIDTVSGGREGASSKMMLADCFILALDNPDPSKFVLVVITADPDTCYSISSLRLRGYCVPVICPLNTDVNIARLSDLRTLGVSACNTLSEIAANVRAMLDTVTESQSPSSNERSQSLTCQSYSPVQPHRRDLEDKSPQGNVSQSPVQPTWSTSPFAVPQREDDEPSIVPSTSTTMHQQPASSTTETLLRDAVSSPSTSIPEAPAARYPALSPLRSTATPFSPPQHLTAPFSRPTSSNTAVDRELQSVPSRTSEDEHPGEAPATIANPTPRAWNCGPVYPPKFNFTGPPTTSDWQKVWNISSETFVGSSATTAITTTTAREREAGIPAHFRVLVEVLREQRSKGISVMQRCALTKPLQNRDPKVFVRAGTSQFKRPIKQYLQEAEKLGIVTIAKGGKTKLAPAWY</sequence>
<evidence type="ECO:0000313" key="2">
    <source>
        <dbReference type="EMBL" id="EAU88153.1"/>
    </source>
</evidence>
<feature type="compositionally biased region" description="Low complexity" evidence="1">
    <location>
        <begin position="177"/>
        <end position="189"/>
    </location>
</feature>
<dbReference type="KEGG" id="cci:CC1G_03825"/>
<name>A8NGV3_COPC7</name>
<dbReference type="Proteomes" id="UP000001861">
    <property type="component" value="Unassembled WGS sequence"/>
</dbReference>
<feature type="compositionally biased region" description="Polar residues" evidence="1">
    <location>
        <begin position="241"/>
        <end position="259"/>
    </location>
</feature>
<evidence type="ECO:0008006" key="4">
    <source>
        <dbReference type="Google" id="ProtNLM"/>
    </source>
</evidence>
<evidence type="ECO:0000313" key="3">
    <source>
        <dbReference type="Proteomes" id="UP000001861"/>
    </source>
</evidence>
<protein>
    <recommendedName>
        <fullName evidence="4">NYN domain-containing protein</fullName>
    </recommendedName>
</protein>
<dbReference type="EMBL" id="AACS02000002">
    <property type="protein sequence ID" value="EAU88153.1"/>
    <property type="molecule type" value="Genomic_DNA"/>
</dbReference>
<dbReference type="AlphaFoldDB" id="A8NGV3"/>
<feature type="compositionally biased region" description="Polar residues" evidence="1">
    <location>
        <begin position="210"/>
        <end position="227"/>
    </location>
</feature>
<dbReference type="RefSeq" id="XP_001833608.1">
    <property type="nucleotide sequence ID" value="XM_001833556.1"/>
</dbReference>
<gene>
    <name evidence="2" type="ORF">CC1G_03825</name>
</gene>
<dbReference type="GeneID" id="6010106"/>
<reference evidence="2 3" key="1">
    <citation type="journal article" date="2010" name="Proc. Natl. Acad. Sci. U.S.A.">
        <title>Insights into evolution of multicellular fungi from the assembled chromosomes of the mushroom Coprinopsis cinerea (Coprinus cinereus).</title>
        <authorList>
            <person name="Stajich J.E."/>
            <person name="Wilke S.K."/>
            <person name="Ahren D."/>
            <person name="Au C.H."/>
            <person name="Birren B.W."/>
            <person name="Borodovsky M."/>
            <person name="Burns C."/>
            <person name="Canback B."/>
            <person name="Casselton L.A."/>
            <person name="Cheng C.K."/>
            <person name="Deng J."/>
            <person name="Dietrich F.S."/>
            <person name="Fargo D.C."/>
            <person name="Farman M.L."/>
            <person name="Gathman A.C."/>
            <person name="Goldberg J."/>
            <person name="Guigo R."/>
            <person name="Hoegger P.J."/>
            <person name="Hooker J.B."/>
            <person name="Huggins A."/>
            <person name="James T.Y."/>
            <person name="Kamada T."/>
            <person name="Kilaru S."/>
            <person name="Kodira C."/>
            <person name="Kues U."/>
            <person name="Kupfer D."/>
            <person name="Kwan H.S."/>
            <person name="Lomsadze A."/>
            <person name="Li W."/>
            <person name="Lilly W.W."/>
            <person name="Ma L.J."/>
            <person name="Mackey A.J."/>
            <person name="Manning G."/>
            <person name="Martin F."/>
            <person name="Muraguchi H."/>
            <person name="Natvig D.O."/>
            <person name="Palmerini H."/>
            <person name="Ramesh M.A."/>
            <person name="Rehmeyer C.J."/>
            <person name="Roe B.A."/>
            <person name="Shenoy N."/>
            <person name="Stanke M."/>
            <person name="Ter-Hovhannisyan V."/>
            <person name="Tunlid A."/>
            <person name="Velagapudi R."/>
            <person name="Vision T.J."/>
            <person name="Zeng Q."/>
            <person name="Zolan M.E."/>
            <person name="Pukkila P.J."/>
        </authorList>
    </citation>
    <scope>NUCLEOTIDE SEQUENCE [LARGE SCALE GENOMIC DNA]</scope>
    <source>
        <strain evidence="3">Okayama-7 / 130 / ATCC MYA-4618 / FGSC 9003</strain>
    </source>
</reference>
<dbReference type="CDD" id="cd10910">
    <property type="entry name" value="PIN_limkain_b1_N_like"/>
    <property type="match status" value="1"/>
</dbReference>
<dbReference type="VEuPathDB" id="FungiDB:CC1G_03825"/>
<accession>A8NGV3</accession>
<proteinExistence type="predicted"/>
<organism evidence="2 3">
    <name type="scientific">Coprinopsis cinerea (strain Okayama-7 / 130 / ATCC MYA-4618 / FGSC 9003)</name>
    <name type="common">Inky cap fungus</name>
    <name type="synonym">Hormographiella aspergillata</name>
    <dbReference type="NCBI Taxonomy" id="240176"/>
    <lineage>
        <taxon>Eukaryota</taxon>
        <taxon>Fungi</taxon>
        <taxon>Dikarya</taxon>
        <taxon>Basidiomycota</taxon>
        <taxon>Agaricomycotina</taxon>
        <taxon>Agaricomycetes</taxon>
        <taxon>Agaricomycetidae</taxon>
        <taxon>Agaricales</taxon>
        <taxon>Agaricineae</taxon>
        <taxon>Psathyrellaceae</taxon>
        <taxon>Coprinopsis</taxon>
    </lineage>
</organism>
<dbReference type="OrthoDB" id="2994818at2759"/>
<dbReference type="STRING" id="240176.A8NGV3"/>
<evidence type="ECO:0000256" key="1">
    <source>
        <dbReference type="SAM" id="MobiDB-lite"/>
    </source>
</evidence>
<dbReference type="InParanoid" id="A8NGV3"/>
<feature type="region of interest" description="Disordered" evidence="1">
    <location>
        <begin position="175"/>
        <end position="341"/>
    </location>
</feature>
<keyword evidence="3" id="KW-1185">Reference proteome</keyword>
<comment type="caution">
    <text evidence="2">The sequence shown here is derived from an EMBL/GenBank/DDBJ whole genome shotgun (WGS) entry which is preliminary data.</text>
</comment>